<keyword evidence="3" id="KW-0804">Transcription</keyword>
<evidence type="ECO:0000259" key="6">
    <source>
        <dbReference type="PROSITE" id="PS50977"/>
    </source>
</evidence>
<evidence type="ECO:0000256" key="1">
    <source>
        <dbReference type="ARBA" id="ARBA00023015"/>
    </source>
</evidence>
<dbReference type="InterPro" id="IPR025996">
    <property type="entry name" value="MT1864/Rv1816-like_C"/>
</dbReference>
<keyword evidence="1" id="KW-0805">Transcription regulation</keyword>
<dbReference type="InterPro" id="IPR050109">
    <property type="entry name" value="HTH-type_TetR-like_transc_reg"/>
</dbReference>
<evidence type="ECO:0000313" key="7">
    <source>
        <dbReference type="EMBL" id="BDP43273.1"/>
    </source>
</evidence>
<dbReference type="EMBL" id="AP026561">
    <property type="protein sequence ID" value="BDP43273.1"/>
    <property type="molecule type" value="Genomic_DNA"/>
</dbReference>
<dbReference type="Gene3D" id="1.10.357.10">
    <property type="entry name" value="Tetracycline Repressor, domain 2"/>
    <property type="match status" value="1"/>
</dbReference>
<feature type="region of interest" description="Disordered" evidence="5">
    <location>
        <begin position="1"/>
        <end position="27"/>
    </location>
</feature>
<evidence type="ECO:0000256" key="5">
    <source>
        <dbReference type="SAM" id="MobiDB-lite"/>
    </source>
</evidence>
<dbReference type="PANTHER" id="PTHR30055">
    <property type="entry name" value="HTH-TYPE TRANSCRIPTIONAL REGULATOR RUTR"/>
    <property type="match status" value="1"/>
</dbReference>
<keyword evidence="8" id="KW-1185">Reference proteome</keyword>
<dbReference type="SUPFAM" id="SSF46689">
    <property type="entry name" value="Homeodomain-like"/>
    <property type="match status" value="1"/>
</dbReference>
<dbReference type="InterPro" id="IPR009057">
    <property type="entry name" value="Homeodomain-like_sf"/>
</dbReference>
<dbReference type="PANTHER" id="PTHR30055:SF234">
    <property type="entry name" value="HTH-TYPE TRANSCRIPTIONAL REGULATOR BETI"/>
    <property type="match status" value="1"/>
</dbReference>
<feature type="compositionally biased region" description="Polar residues" evidence="5">
    <location>
        <begin position="1"/>
        <end position="15"/>
    </location>
</feature>
<reference evidence="7" key="1">
    <citation type="submission" date="2022-07" db="EMBL/GenBank/DDBJ databases">
        <title>Complete Genome Sequence of the Radioresistant Bacterium Deinococcus aetherius ST0316, Isolated from the Air Dust collected in Lower Stratosphere above Japan.</title>
        <authorList>
            <person name="Satoh K."/>
            <person name="Hagiwara K."/>
            <person name="Katsumata K."/>
            <person name="Kubo A."/>
            <person name="Yokobori S."/>
            <person name="Yamagishi A."/>
            <person name="Oono Y."/>
            <person name="Narumi I."/>
        </authorList>
    </citation>
    <scope>NUCLEOTIDE SEQUENCE</scope>
    <source>
        <strain evidence="7">ST0316</strain>
        <plasmid evidence="7">pDAETH-1</plasmid>
    </source>
</reference>
<gene>
    <name evidence="7" type="ORF">DAETH_32420</name>
</gene>
<name>A0ABM8AHI1_9DEIO</name>
<evidence type="ECO:0000256" key="4">
    <source>
        <dbReference type="PROSITE-ProRule" id="PRU00335"/>
    </source>
</evidence>
<dbReference type="SUPFAM" id="SSF48498">
    <property type="entry name" value="Tetracyclin repressor-like, C-terminal domain"/>
    <property type="match status" value="1"/>
</dbReference>
<dbReference type="InterPro" id="IPR036271">
    <property type="entry name" value="Tet_transcr_reg_TetR-rel_C_sf"/>
</dbReference>
<sequence>MLSTNLYSGGVSQPKTRPRNRRGEGGRLREDILRTAAELLDGGGEGAVTLRDIARIVGISAPSIYNHFADRDAILLAVVQQTFAELGAELGAALDRAGPEPVTRLRAFCQAYLNFSLERPQRYRILFGGLWNARQAPSVQPQAADLGLDVFALLVETLRACVRAGRSTSTDPTADAAALWVALHGLAQLRTAASLFPWPEELLERLTNRLAGLTPWP</sequence>
<feature type="DNA-binding region" description="H-T-H motif" evidence="4">
    <location>
        <begin position="49"/>
        <end position="68"/>
    </location>
</feature>
<dbReference type="Pfam" id="PF13305">
    <property type="entry name" value="TetR_C_33"/>
    <property type="match status" value="1"/>
</dbReference>
<proteinExistence type="predicted"/>
<protein>
    <submittedName>
        <fullName evidence="7">TetR family transcriptional regulator</fullName>
    </submittedName>
</protein>
<organism evidence="7 8">
    <name type="scientific">Deinococcus aetherius</name>
    <dbReference type="NCBI Taxonomy" id="200252"/>
    <lineage>
        <taxon>Bacteria</taxon>
        <taxon>Thermotogati</taxon>
        <taxon>Deinococcota</taxon>
        <taxon>Deinococci</taxon>
        <taxon>Deinococcales</taxon>
        <taxon>Deinococcaceae</taxon>
        <taxon>Deinococcus</taxon>
    </lineage>
</organism>
<geneLocation type="plasmid" evidence="7 8">
    <name>pDAETH-1</name>
</geneLocation>
<evidence type="ECO:0000313" key="8">
    <source>
        <dbReference type="Proteomes" id="UP001064971"/>
    </source>
</evidence>
<evidence type="ECO:0000256" key="2">
    <source>
        <dbReference type="ARBA" id="ARBA00023125"/>
    </source>
</evidence>
<dbReference type="InterPro" id="IPR001647">
    <property type="entry name" value="HTH_TetR"/>
</dbReference>
<feature type="domain" description="HTH tetR-type" evidence="6">
    <location>
        <begin position="26"/>
        <end position="86"/>
    </location>
</feature>
<dbReference type="PRINTS" id="PR00455">
    <property type="entry name" value="HTHTETR"/>
</dbReference>
<keyword evidence="2 4" id="KW-0238">DNA-binding</keyword>
<dbReference type="PROSITE" id="PS50977">
    <property type="entry name" value="HTH_TETR_2"/>
    <property type="match status" value="1"/>
</dbReference>
<dbReference type="Pfam" id="PF00440">
    <property type="entry name" value="TetR_N"/>
    <property type="match status" value="1"/>
</dbReference>
<evidence type="ECO:0000256" key="3">
    <source>
        <dbReference type="ARBA" id="ARBA00023163"/>
    </source>
</evidence>
<accession>A0ABM8AHI1</accession>
<dbReference type="Proteomes" id="UP001064971">
    <property type="component" value="Plasmid pDAETH-1"/>
</dbReference>
<keyword evidence="7" id="KW-0614">Plasmid</keyword>